<dbReference type="OrthoDB" id="2370471at2"/>
<dbReference type="CDD" id="cd02440">
    <property type="entry name" value="AdoMet_MTases"/>
    <property type="match status" value="1"/>
</dbReference>
<dbReference type="Gene3D" id="3.40.50.150">
    <property type="entry name" value="Vaccinia Virus protein VP39"/>
    <property type="match status" value="1"/>
</dbReference>
<dbReference type="GO" id="GO:0032259">
    <property type="term" value="P:methylation"/>
    <property type="evidence" value="ECO:0007669"/>
    <property type="project" value="UniProtKB-KW"/>
</dbReference>
<dbReference type="Proteomes" id="UP000198748">
    <property type="component" value="Unassembled WGS sequence"/>
</dbReference>
<gene>
    <name evidence="1" type="ORF">SAMN04487996_14215</name>
</gene>
<dbReference type="GO" id="GO:0008168">
    <property type="term" value="F:methyltransferase activity"/>
    <property type="evidence" value="ECO:0007669"/>
    <property type="project" value="UniProtKB-KW"/>
</dbReference>
<keyword evidence="1" id="KW-0808">Transferase</keyword>
<keyword evidence="1" id="KW-0489">Methyltransferase</keyword>
<dbReference type="Pfam" id="PF13489">
    <property type="entry name" value="Methyltransf_23"/>
    <property type="match status" value="1"/>
</dbReference>
<dbReference type="RefSeq" id="WP_090157902.1">
    <property type="nucleotide sequence ID" value="NZ_FNAN01000042.1"/>
</dbReference>
<dbReference type="PANTHER" id="PTHR43861:SF6">
    <property type="entry name" value="METHYLTRANSFERASE TYPE 11"/>
    <property type="match status" value="1"/>
</dbReference>
<dbReference type="AlphaFoldDB" id="A0A1G8D2V7"/>
<sequence length="300" mass="34070">MSLETLEKCPVCQQSSFSNYLNVEDYTVSHKEFTIQQCNSCYFLFTNPRPSEDSIGVYYESQEYISHHDEAKDLMSKVYTSVRNHTIEQKVKLINSLVQPKGTLLDIGCGTGNFLGAVKQDGWNTYGTEPDSGAREVASKRVGATIFEGITEESLGAQQYDLITMWHVLEHVHKLNETIDWLQNHLKPNGRIIIAVPNPQSHDAAKYGRFWAAYDVPRHLYHFTRATMKNLLQRHGLTVKKILPMWFDSFYVSMLSTKYKSSKTNLIDSAITGLESNLKGRAGTNKELNTSSLIYIISKN</sequence>
<keyword evidence="2" id="KW-1185">Reference proteome</keyword>
<evidence type="ECO:0000313" key="1">
    <source>
        <dbReference type="EMBL" id="SDH51854.1"/>
    </source>
</evidence>
<organism evidence="1 2">
    <name type="scientific">Dyadobacter soli</name>
    <dbReference type="NCBI Taxonomy" id="659014"/>
    <lineage>
        <taxon>Bacteria</taxon>
        <taxon>Pseudomonadati</taxon>
        <taxon>Bacteroidota</taxon>
        <taxon>Cytophagia</taxon>
        <taxon>Cytophagales</taxon>
        <taxon>Spirosomataceae</taxon>
        <taxon>Dyadobacter</taxon>
    </lineage>
</organism>
<accession>A0A1G8D2V7</accession>
<name>A0A1G8D2V7_9BACT</name>
<reference evidence="2" key="1">
    <citation type="submission" date="2016-10" db="EMBL/GenBank/DDBJ databases">
        <authorList>
            <person name="Varghese N."/>
            <person name="Submissions S."/>
        </authorList>
    </citation>
    <scope>NUCLEOTIDE SEQUENCE [LARGE SCALE GENOMIC DNA]</scope>
    <source>
        <strain evidence="2">DSM 25329</strain>
    </source>
</reference>
<dbReference type="PANTHER" id="PTHR43861">
    <property type="entry name" value="TRANS-ACONITATE 2-METHYLTRANSFERASE-RELATED"/>
    <property type="match status" value="1"/>
</dbReference>
<dbReference type="SUPFAM" id="SSF53335">
    <property type="entry name" value="S-adenosyl-L-methionine-dependent methyltransferases"/>
    <property type="match status" value="1"/>
</dbReference>
<dbReference type="InterPro" id="IPR029063">
    <property type="entry name" value="SAM-dependent_MTases_sf"/>
</dbReference>
<dbReference type="EMBL" id="FNAN01000042">
    <property type="protein sequence ID" value="SDH51854.1"/>
    <property type="molecule type" value="Genomic_DNA"/>
</dbReference>
<evidence type="ECO:0000313" key="2">
    <source>
        <dbReference type="Proteomes" id="UP000198748"/>
    </source>
</evidence>
<dbReference type="STRING" id="659014.SAMN04487996_14215"/>
<protein>
    <submittedName>
        <fullName evidence="1">Methyltransferase domain-containing protein</fullName>
    </submittedName>
</protein>
<proteinExistence type="predicted"/>